<feature type="region of interest" description="Disordered" evidence="1">
    <location>
        <begin position="136"/>
        <end position="157"/>
    </location>
</feature>
<accession>A0A370BYP1</accession>
<dbReference type="AlphaFoldDB" id="A0A370BYP1"/>
<gene>
    <name evidence="2" type="ORF">M747DRAFT_351157</name>
</gene>
<evidence type="ECO:0000256" key="1">
    <source>
        <dbReference type="SAM" id="MobiDB-lite"/>
    </source>
</evidence>
<evidence type="ECO:0000313" key="3">
    <source>
        <dbReference type="Proteomes" id="UP000253845"/>
    </source>
</evidence>
<proteinExistence type="predicted"/>
<feature type="compositionally biased region" description="Basic and acidic residues" evidence="1">
    <location>
        <begin position="35"/>
        <end position="51"/>
    </location>
</feature>
<reference evidence="2 3" key="1">
    <citation type="submission" date="2018-07" db="EMBL/GenBank/DDBJ databases">
        <title>Section-level genome sequencing of Aspergillus section Nigri to investigate inter- and intra-species variation.</title>
        <authorList>
            <consortium name="DOE Joint Genome Institute"/>
            <person name="Vesth T.C."/>
            <person name="Nybo J.L."/>
            <person name="Theobald S."/>
            <person name="Frisvad J.C."/>
            <person name="Larsen T.O."/>
            <person name="Nielsen K.F."/>
            <person name="Hoof J.B."/>
            <person name="Brandl J."/>
            <person name="Salamov A."/>
            <person name="Riley R."/>
            <person name="Gladden J.M."/>
            <person name="Phatale P."/>
            <person name="Nielsen M.T."/>
            <person name="Lyhne E.K."/>
            <person name="Kogle M.E."/>
            <person name="Strasser K."/>
            <person name="McDonnell E."/>
            <person name="Barry K."/>
            <person name="Clum A."/>
            <person name="Chen C."/>
            <person name="Nolan M."/>
            <person name="Sandor L."/>
            <person name="Kuo A."/>
            <person name="Lipzen A."/>
            <person name="Hainaut M."/>
            <person name="Drula E."/>
            <person name="Tsang A."/>
            <person name="Magnuson J.K."/>
            <person name="Henrissat B."/>
            <person name="Wiebenga A."/>
            <person name="Simmons B.A."/>
            <person name="Makela M.R."/>
            <person name="De vries R.P."/>
            <person name="Grigoriev I.V."/>
            <person name="Mortensen U.H."/>
            <person name="Baker S.E."/>
            <person name="Andersen M.R."/>
        </authorList>
    </citation>
    <scope>NUCLEOTIDE SEQUENCE [LARGE SCALE GENOMIC DNA]</scope>
    <source>
        <strain evidence="2 3">ATCC 13496</strain>
    </source>
</reference>
<feature type="region of interest" description="Disordered" evidence="1">
    <location>
        <begin position="440"/>
        <end position="508"/>
    </location>
</feature>
<protein>
    <submittedName>
        <fullName evidence="2">Uncharacterized protein</fullName>
    </submittedName>
</protein>
<evidence type="ECO:0000313" key="2">
    <source>
        <dbReference type="EMBL" id="RDH20607.1"/>
    </source>
</evidence>
<sequence>MKLNFLAFLILSFSIITFILLSILATMAPGSQNSRSKDKSDKANKSERAEKSYSSAIEDLKTSAAAVLQHLETLDTVENLQRQIKELTNQLAAANKKVEEAQEEQKQEESTRQRIIKDFGNRVLELKEKEDKLEVELKEQRKKAESSSRKKDQERDAQLEKYKTRLRKVEEELDCEKARNTELELRLRRKQKTLEDLRGDFQIIPLEQDVFESFKHLESSLYELTERYFKDFLYLSDRGPHPFRHASHLMFLSYTDHRPVPRARTAQFCIAGRLASHVFQPMCIGSPRGTTSMGDALQKSEKIQPRQKAILRSLLFTAFETDEERVQSDLIQSVASELFDELKGILSTDNDNAFSKELLSYLETAARVWNKSKRISEWILASSDPHINPQRWKMIKGDSNKAVAVQEPANSGMVIFPQIYIDGNDSKYYPGTLWSFDSGPVEEKRTAQSPQTRRASASRSSKSPTVAEASSDPGITASRILASRDRVSEMGRKVFSDSEGQRRCKSTC</sequence>
<name>A0A370BYP1_ASPNG</name>
<dbReference type="EMBL" id="KZ851914">
    <property type="protein sequence ID" value="RDH20607.1"/>
    <property type="molecule type" value="Genomic_DNA"/>
</dbReference>
<dbReference type="Proteomes" id="UP000253845">
    <property type="component" value="Unassembled WGS sequence"/>
</dbReference>
<feature type="compositionally biased region" description="Low complexity" evidence="1">
    <location>
        <begin position="447"/>
        <end position="465"/>
    </location>
</feature>
<feature type="region of interest" description="Disordered" evidence="1">
    <location>
        <begin position="30"/>
        <end position="54"/>
    </location>
</feature>
<dbReference type="VEuPathDB" id="FungiDB:M747DRAFT_351157"/>
<organism evidence="2 3">
    <name type="scientific">Aspergillus niger ATCC 13496</name>
    <dbReference type="NCBI Taxonomy" id="1353008"/>
    <lineage>
        <taxon>Eukaryota</taxon>
        <taxon>Fungi</taxon>
        <taxon>Dikarya</taxon>
        <taxon>Ascomycota</taxon>
        <taxon>Pezizomycotina</taxon>
        <taxon>Eurotiomycetes</taxon>
        <taxon>Eurotiomycetidae</taxon>
        <taxon>Eurotiales</taxon>
        <taxon>Aspergillaceae</taxon>
        <taxon>Aspergillus</taxon>
        <taxon>Aspergillus subgen. Circumdati</taxon>
    </lineage>
</organism>
<feature type="compositionally biased region" description="Basic and acidic residues" evidence="1">
    <location>
        <begin position="482"/>
        <end position="502"/>
    </location>
</feature>